<dbReference type="GO" id="GO:0006310">
    <property type="term" value="P:DNA recombination"/>
    <property type="evidence" value="ECO:0007669"/>
    <property type="project" value="UniProtKB-KW"/>
</dbReference>
<evidence type="ECO:0000256" key="3">
    <source>
        <dbReference type="ARBA" id="ARBA00023125"/>
    </source>
</evidence>
<dbReference type="Gene3D" id="1.10.443.10">
    <property type="entry name" value="Intergrase catalytic core"/>
    <property type="match status" value="1"/>
</dbReference>
<dbReference type="EMBL" id="MKEK01000001">
    <property type="protein sequence ID" value="OEY70095.1"/>
    <property type="molecule type" value="Genomic_DNA"/>
</dbReference>
<proteinExistence type="inferred from homology"/>
<comment type="similarity">
    <text evidence="1">Belongs to the 'phage' integrase family.</text>
</comment>
<keyword evidence="3" id="KW-0238">DNA-binding</keyword>
<dbReference type="PANTHER" id="PTHR30629">
    <property type="entry name" value="PROPHAGE INTEGRASE"/>
    <property type="match status" value="1"/>
</dbReference>
<keyword evidence="4" id="KW-0233">DNA recombination</keyword>
<evidence type="ECO:0000256" key="4">
    <source>
        <dbReference type="ARBA" id="ARBA00023172"/>
    </source>
</evidence>
<accession>A0A1E7Q7D3</accession>
<reference evidence="7" key="1">
    <citation type="submission" date="2016-09" db="EMBL/GenBank/DDBJ databases">
        <authorList>
            <person name="Wan X."/>
            <person name="Hou S."/>
        </authorList>
    </citation>
    <scope>NUCLEOTIDE SEQUENCE [LARGE SCALE GENOMIC DNA]</scope>
    <source>
        <strain evidence="7">KH87</strain>
    </source>
</reference>
<dbReference type="GO" id="GO:0003677">
    <property type="term" value="F:DNA binding"/>
    <property type="evidence" value="ECO:0007669"/>
    <property type="project" value="UniProtKB-KW"/>
</dbReference>
<dbReference type="Proteomes" id="UP000242258">
    <property type="component" value="Unassembled WGS sequence"/>
</dbReference>
<protein>
    <recommendedName>
        <fullName evidence="5">Tyr recombinase domain-containing protein</fullName>
    </recommendedName>
</protein>
<gene>
    <name evidence="6" type="ORF">BI198_11345</name>
</gene>
<dbReference type="InterPro" id="IPR013762">
    <property type="entry name" value="Integrase-like_cat_sf"/>
</dbReference>
<feature type="domain" description="Tyr recombinase" evidence="5">
    <location>
        <begin position="190"/>
        <end position="374"/>
    </location>
</feature>
<evidence type="ECO:0000313" key="6">
    <source>
        <dbReference type="EMBL" id="OEY70095.1"/>
    </source>
</evidence>
<dbReference type="OrthoDB" id="9795573at2"/>
<keyword evidence="2" id="KW-0229">DNA integration</keyword>
<dbReference type="PANTHER" id="PTHR30629:SF6">
    <property type="entry name" value="PROPHAGE INTEGRASE INTA-RELATED"/>
    <property type="match status" value="1"/>
</dbReference>
<comment type="caution">
    <text evidence="6">The sequence shown here is derived from an EMBL/GenBank/DDBJ whole genome shotgun (WGS) entry which is preliminary data.</text>
</comment>
<sequence>MITIKRCTETGFLTLNFNYLGLKCVENTQLQDTHQNRKVLSEKIKVISFEMITGIFSYSAHFPFSNLQYVTAAIRYSDAVKLPTFAQYADSWLHANTSDLAPFVKRKVEQIITHYLIPALGERCVEAITASCLLNLRMQLSDKVAEFNFVNSARNLNFIVRVATHILQDAAKTYSFNPIDGVSALSGGKKDFDPFSRNEMEAILRSVPVILYEFFTVLFYTGMSCAELYSLQWQDIDFKYGFIRVRSVLEQNSVSQFISTPAARDVVITPQIHEVLRRQQVKTGNAKFVFTSGKNLPFKHKTIASRMWFKALKNADVRHRNIHQCRLTAARVWIEQGFSIQSVAVQLGGLKIQHLFALQQPEHSALTDQKQLSLFTSSNSNR</sequence>
<evidence type="ECO:0000259" key="5">
    <source>
        <dbReference type="PROSITE" id="PS51898"/>
    </source>
</evidence>
<name>A0A1E7Q7D3_9GAMM</name>
<keyword evidence="7" id="KW-1185">Reference proteome</keyword>
<dbReference type="InterPro" id="IPR050808">
    <property type="entry name" value="Phage_Integrase"/>
</dbReference>
<dbReference type="Gene3D" id="1.10.150.130">
    <property type="match status" value="1"/>
</dbReference>
<dbReference type="STRING" id="1628148.BI198_11345"/>
<dbReference type="PROSITE" id="PS51898">
    <property type="entry name" value="TYR_RECOMBINASE"/>
    <property type="match status" value="1"/>
</dbReference>
<evidence type="ECO:0000313" key="7">
    <source>
        <dbReference type="Proteomes" id="UP000242258"/>
    </source>
</evidence>
<dbReference type="InterPro" id="IPR022000">
    <property type="entry name" value="Min27-like_integrase_DNA_bind"/>
</dbReference>
<evidence type="ECO:0000256" key="1">
    <source>
        <dbReference type="ARBA" id="ARBA00008857"/>
    </source>
</evidence>
<dbReference type="InterPro" id="IPR011010">
    <property type="entry name" value="DNA_brk_join_enz"/>
</dbReference>
<dbReference type="InterPro" id="IPR002104">
    <property type="entry name" value="Integrase_catalytic"/>
</dbReference>
<dbReference type="SUPFAM" id="SSF56349">
    <property type="entry name" value="DNA breaking-rejoining enzymes"/>
    <property type="match status" value="1"/>
</dbReference>
<dbReference type="Pfam" id="PF12167">
    <property type="entry name" value="Arm-DNA-bind_2"/>
    <property type="match status" value="1"/>
</dbReference>
<organism evidence="6 7">
    <name type="scientific">Rheinheimera salexigens</name>
    <dbReference type="NCBI Taxonomy" id="1628148"/>
    <lineage>
        <taxon>Bacteria</taxon>
        <taxon>Pseudomonadati</taxon>
        <taxon>Pseudomonadota</taxon>
        <taxon>Gammaproteobacteria</taxon>
        <taxon>Chromatiales</taxon>
        <taxon>Chromatiaceae</taxon>
        <taxon>Rheinheimera</taxon>
    </lineage>
</organism>
<evidence type="ECO:0000256" key="2">
    <source>
        <dbReference type="ARBA" id="ARBA00022908"/>
    </source>
</evidence>
<dbReference type="RefSeq" id="WP_070049649.1">
    <property type="nucleotide sequence ID" value="NZ_CBCSDO010000017.1"/>
</dbReference>
<dbReference type="GO" id="GO:0015074">
    <property type="term" value="P:DNA integration"/>
    <property type="evidence" value="ECO:0007669"/>
    <property type="project" value="UniProtKB-KW"/>
</dbReference>
<dbReference type="InterPro" id="IPR010998">
    <property type="entry name" value="Integrase_recombinase_N"/>
</dbReference>
<dbReference type="Pfam" id="PF00589">
    <property type="entry name" value="Phage_integrase"/>
    <property type="match status" value="1"/>
</dbReference>
<dbReference type="AlphaFoldDB" id="A0A1E7Q7D3"/>